<dbReference type="Gene3D" id="2.150.10.10">
    <property type="entry name" value="Serralysin-like metalloprotease, C-terminal"/>
    <property type="match status" value="2"/>
</dbReference>
<proteinExistence type="predicted"/>
<dbReference type="EMBL" id="CP069370">
    <property type="protein sequence ID" value="QYZ71478.1"/>
    <property type="molecule type" value="Genomic_DNA"/>
</dbReference>
<dbReference type="InterPro" id="IPR011049">
    <property type="entry name" value="Serralysin-like_metalloprot_C"/>
</dbReference>
<dbReference type="InterPro" id="IPR001343">
    <property type="entry name" value="Hemolysn_Ca-bd"/>
</dbReference>
<evidence type="ECO:0000256" key="2">
    <source>
        <dbReference type="ARBA" id="ARBA00022525"/>
    </source>
</evidence>
<keyword evidence="2" id="KW-0964">Secreted</keyword>
<dbReference type="InterPro" id="IPR018511">
    <property type="entry name" value="Hemolysin-typ_Ca-bd_CS"/>
</dbReference>
<accession>A0A8G0ZWH3</accession>
<dbReference type="PANTHER" id="PTHR38340:SF1">
    <property type="entry name" value="S-LAYER PROTEIN"/>
    <property type="match status" value="1"/>
</dbReference>
<dbReference type="Pfam" id="PF00353">
    <property type="entry name" value="HemolysinCabind"/>
    <property type="match status" value="4"/>
</dbReference>
<name>A0A8G0ZWH3_9RHOB</name>
<evidence type="ECO:0000313" key="4">
    <source>
        <dbReference type="Proteomes" id="UP000826300"/>
    </source>
</evidence>
<dbReference type="SUPFAM" id="SSF51120">
    <property type="entry name" value="beta-Roll"/>
    <property type="match status" value="2"/>
</dbReference>
<comment type="subcellular location">
    <subcellularLocation>
        <location evidence="1">Secreted</location>
    </subcellularLocation>
</comment>
<dbReference type="InterPro" id="IPR050557">
    <property type="entry name" value="RTX_toxin/Mannuronan_C5-epim"/>
</dbReference>
<dbReference type="PROSITE" id="PS00330">
    <property type="entry name" value="HEMOLYSIN_CALCIUM"/>
    <property type="match status" value="4"/>
</dbReference>
<gene>
    <name evidence="3" type="ORF">JO391_08260</name>
</gene>
<keyword evidence="4" id="KW-1185">Reference proteome</keyword>
<evidence type="ECO:0008006" key="5">
    <source>
        <dbReference type="Google" id="ProtNLM"/>
    </source>
</evidence>
<evidence type="ECO:0000256" key="1">
    <source>
        <dbReference type="ARBA" id="ARBA00004613"/>
    </source>
</evidence>
<evidence type="ECO:0000313" key="3">
    <source>
        <dbReference type="EMBL" id="QYZ71478.1"/>
    </source>
</evidence>
<sequence length="530" mass="53771">MARLTYTQVAGQSWIADQLKDGGTPIAATAIELAYLSVSGTQVVMSGTDFRYDELGQVIDGTVSRVRVLSALGDELFRIDCSASLATLVRLAFGSAGSGSGDGGAVLRHLLRGNDLVIGSGGDDTLWGGVGAGTGDDTVRGGTGNDLIRGDAGSDVLGGGAGLDRLDYQSSYTDGMAYRGIVLNVAAGTVTDCWGGLDRISGFESYGDSAFGDSLTGSDAGETFALGAGRDVLAGGLGVDWLDYGEALSLGGRRGILADLAAQKVVDPFGFADQVIGVEGLGGTALADVMRGDAADNSFDGRQGVDSFDGREGRDRLGFWGVEGLGGHGVQIDMTAAGAQVLDDGFGNAERVTSIESFTLSGLGDSFVGLDGVDDVAGGGGNDLLSGGAGDDALAGDGGADTILGGAGRDWIEGGAGHDELTGGDGADSFVFRRQLSADADTIHGFVSGEDRIWLAAGWIGLPMTGIAARHVLSGDGVVEATTAVQRLLYDTGTGILRYDRDGMGTAEAEVVAVLSGQEALTWRDFAILT</sequence>
<dbReference type="KEGG" id="nsm:JO391_08260"/>
<dbReference type="RefSeq" id="WP_220664043.1">
    <property type="nucleotide sequence ID" value="NZ_CP069370.1"/>
</dbReference>
<organism evidence="3 4">
    <name type="scientific">Neotabrizicola shimadae</name>
    <dbReference type="NCBI Taxonomy" id="2807096"/>
    <lineage>
        <taxon>Bacteria</taxon>
        <taxon>Pseudomonadati</taxon>
        <taxon>Pseudomonadota</taxon>
        <taxon>Alphaproteobacteria</taxon>
        <taxon>Rhodobacterales</taxon>
        <taxon>Paracoccaceae</taxon>
        <taxon>Neotabrizicola</taxon>
    </lineage>
</organism>
<dbReference type="Proteomes" id="UP000826300">
    <property type="component" value="Chromosome"/>
</dbReference>
<dbReference type="PRINTS" id="PR00313">
    <property type="entry name" value="CABNDNGRPT"/>
</dbReference>
<dbReference type="GO" id="GO:0005509">
    <property type="term" value="F:calcium ion binding"/>
    <property type="evidence" value="ECO:0007669"/>
    <property type="project" value="InterPro"/>
</dbReference>
<protein>
    <recommendedName>
        <fullName evidence="5">Calcium-binding protein</fullName>
    </recommendedName>
</protein>
<dbReference type="PANTHER" id="PTHR38340">
    <property type="entry name" value="S-LAYER PROTEIN"/>
    <property type="match status" value="1"/>
</dbReference>
<reference evidence="3" key="1">
    <citation type="submission" date="2021-02" db="EMBL/GenBank/DDBJ databases">
        <title>Rhodobacter shimadae sp. nov., an aerobic anoxygenic phototrophic bacterium isolated from a hot spring.</title>
        <authorList>
            <person name="Muramatsu S."/>
            <person name="Haruta S."/>
            <person name="Hirose S."/>
            <person name="Hanada S."/>
        </authorList>
    </citation>
    <scope>NUCLEOTIDE SEQUENCE</scope>
    <source>
        <strain evidence="3">N10</strain>
    </source>
</reference>
<dbReference type="GO" id="GO:0005576">
    <property type="term" value="C:extracellular region"/>
    <property type="evidence" value="ECO:0007669"/>
    <property type="project" value="UniProtKB-SubCell"/>
</dbReference>
<dbReference type="AlphaFoldDB" id="A0A8G0ZWH3"/>